<evidence type="ECO:0000256" key="1">
    <source>
        <dbReference type="SAM" id="SignalP"/>
    </source>
</evidence>
<keyword evidence="2" id="KW-0472">Membrane</keyword>
<evidence type="ECO:0000313" key="3">
    <source>
        <dbReference type="Proteomes" id="UP000634136"/>
    </source>
</evidence>
<dbReference type="Proteomes" id="UP000634136">
    <property type="component" value="Unassembled WGS sequence"/>
</dbReference>
<name>A0A834T7U0_9FABA</name>
<keyword evidence="1" id="KW-0732">Signal</keyword>
<keyword evidence="3" id="KW-1185">Reference proteome</keyword>
<evidence type="ECO:0000313" key="2">
    <source>
        <dbReference type="EMBL" id="KAF7816675.1"/>
    </source>
</evidence>
<accession>A0A834T7U0</accession>
<organism evidence="2 3">
    <name type="scientific">Senna tora</name>
    <dbReference type="NCBI Taxonomy" id="362788"/>
    <lineage>
        <taxon>Eukaryota</taxon>
        <taxon>Viridiplantae</taxon>
        <taxon>Streptophyta</taxon>
        <taxon>Embryophyta</taxon>
        <taxon>Tracheophyta</taxon>
        <taxon>Spermatophyta</taxon>
        <taxon>Magnoliopsida</taxon>
        <taxon>eudicotyledons</taxon>
        <taxon>Gunneridae</taxon>
        <taxon>Pentapetalae</taxon>
        <taxon>rosids</taxon>
        <taxon>fabids</taxon>
        <taxon>Fabales</taxon>
        <taxon>Fabaceae</taxon>
        <taxon>Caesalpinioideae</taxon>
        <taxon>Cassia clade</taxon>
        <taxon>Senna</taxon>
    </lineage>
</organism>
<feature type="chain" id="PRO_5032522278" evidence="1">
    <location>
        <begin position="28"/>
        <end position="77"/>
    </location>
</feature>
<gene>
    <name evidence="2" type="ORF">G2W53_030644</name>
</gene>
<dbReference type="AlphaFoldDB" id="A0A834T7U0"/>
<keyword evidence="2" id="KW-0812">Transmembrane</keyword>
<dbReference type="OrthoDB" id="1681778at2759"/>
<dbReference type="PANTHER" id="PTHR34467:SF7">
    <property type="entry name" value="TRANSMEMBRANE PROTEIN"/>
    <property type="match status" value="1"/>
</dbReference>
<comment type="caution">
    <text evidence="2">The sequence shown here is derived from an EMBL/GenBank/DDBJ whole genome shotgun (WGS) entry which is preliminary data.</text>
</comment>
<feature type="signal peptide" evidence="1">
    <location>
        <begin position="1"/>
        <end position="27"/>
    </location>
</feature>
<protein>
    <submittedName>
        <fullName evidence="2">Putative transmembrane protein</fullName>
    </submittedName>
</protein>
<proteinExistence type="predicted"/>
<sequence length="77" mass="8827">MALKIKNFLIVLLLVVFISSSSDLVEGFRESMHPSHHLLHKDGRKMNWRKLLSHEYMLDYDEGGANPRHAKKPGKGT</sequence>
<dbReference type="PANTHER" id="PTHR34467">
    <property type="entry name" value="TRANSMEMBRANE PROTEIN"/>
    <property type="match status" value="1"/>
</dbReference>
<reference evidence="2" key="1">
    <citation type="submission" date="2020-09" db="EMBL/GenBank/DDBJ databases">
        <title>Genome-Enabled Discovery of Anthraquinone Biosynthesis in Senna tora.</title>
        <authorList>
            <person name="Kang S.-H."/>
            <person name="Pandey R.P."/>
            <person name="Lee C.-M."/>
            <person name="Sim J.-S."/>
            <person name="Jeong J.-T."/>
            <person name="Choi B.-S."/>
            <person name="Jung M."/>
            <person name="Ginzburg D."/>
            <person name="Zhao K."/>
            <person name="Won S.Y."/>
            <person name="Oh T.-J."/>
            <person name="Yu Y."/>
            <person name="Kim N.-H."/>
            <person name="Lee O.R."/>
            <person name="Lee T.-H."/>
            <person name="Bashyal P."/>
            <person name="Kim T.-S."/>
            <person name="Lee W.-H."/>
            <person name="Kawkins C."/>
            <person name="Kim C.-K."/>
            <person name="Kim J.S."/>
            <person name="Ahn B.O."/>
            <person name="Rhee S.Y."/>
            <person name="Sohng J.K."/>
        </authorList>
    </citation>
    <scope>NUCLEOTIDE SEQUENCE</scope>
    <source>
        <tissue evidence="2">Leaf</tissue>
    </source>
</reference>
<dbReference type="EMBL" id="JAAIUW010000009">
    <property type="protein sequence ID" value="KAF7816675.1"/>
    <property type="molecule type" value="Genomic_DNA"/>
</dbReference>